<proteinExistence type="predicted"/>
<dbReference type="PANTHER" id="PTHR42756:SF1">
    <property type="entry name" value="TRANSCRIPTIONAL REPRESSOR OF EMRAB OPERON"/>
    <property type="match status" value="1"/>
</dbReference>
<dbReference type="SUPFAM" id="SSF46785">
    <property type="entry name" value="Winged helix' DNA-binding domain"/>
    <property type="match status" value="1"/>
</dbReference>
<dbReference type="PROSITE" id="PS50995">
    <property type="entry name" value="HTH_MARR_2"/>
    <property type="match status" value="1"/>
</dbReference>
<keyword evidence="1" id="KW-0805">Transcription regulation</keyword>
<evidence type="ECO:0000256" key="2">
    <source>
        <dbReference type="ARBA" id="ARBA00023125"/>
    </source>
</evidence>
<dbReference type="GO" id="GO:0003677">
    <property type="term" value="F:DNA binding"/>
    <property type="evidence" value="ECO:0007669"/>
    <property type="project" value="UniProtKB-KW"/>
</dbReference>
<dbReference type="AlphaFoldDB" id="Q6SFN5"/>
<evidence type="ECO:0000256" key="1">
    <source>
        <dbReference type="ARBA" id="ARBA00023015"/>
    </source>
</evidence>
<dbReference type="InterPro" id="IPR036390">
    <property type="entry name" value="WH_DNA-bd_sf"/>
</dbReference>
<dbReference type="Gene3D" id="1.10.10.10">
    <property type="entry name" value="Winged helix-like DNA-binding domain superfamily/Winged helix DNA-binding domain"/>
    <property type="match status" value="1"/>
</dbReference>
<accession>Q6SFN5</accession>
<dbReference type="GO" id="GO:0003700">
    <property type="term" value="F:DNA-binding transcription factor activity"/>
    <property type="evidence" value="ECO:0007669"/>
    <property type="project" value="InterPro"/>
</dbReference>
<reference evidence="5" key="2">
    <citation type="submission" date="2003-12" db="EMBL/GenBank/DDBJ databases">
        <title>Monterey Bay Coastal Ocean Microbial Observatory environmental clone sequencing.</title>
        <authorList>
            <person name="DeLong E.F."/>
        </authorList>
    </citation>
    <scope>NUCLEOTIDE SEQUENCE</scope>
</reference>
<dbReference type="PANTHER" id="PTHR42756">
    <property type="entry name" value="TRANSCRIPTIONAL REGULATOR, MARR"/>
    <property type="match status" value="1"/>
</dbReference>
<keyword evidence="2" id="KW-0238">DNA-binding</keyword>
<protein>
    <submittedName>
        <fullName evidence="5">Transcriptional regulator, MarR family</fullName>
    </submittedName>
</protein>
<feature type="domain" description="HTH marR-type" evidence="4">
    <location>
        <begin position="12"/>
        <end position="144"/>
    </location>
</feature>
<evidence type="ECO:0000313" key="5">
    <source>
        <dbReference type="EMBL" id="AAR38177.1"/>
    </source>
</evidence>
<dbReference type="EMBL" id="AY458647">
    <property type="protein sequence ID" value="AAR38177.1"/>
    <property type="molecule type" value="Genomic_DNA"/>
</dbReference>
<gene>
    <name evidence="5" type="ORF">MBMO_EBAC000-36A07.22</name>
</gene>
<dbReference type="Pfam" id="PF13463">
    <property type="entry name" value="HTH_27"/>
    <property type="match status" value="1"/>
</dbReference>
<sequence length="147" mass="16706">MDIESKKRLELTNCLCASMRQSSRNISQIYNKHLKKSGEKINANQVSILVTISQVDDGSINKISNLLKMERTTLTRNLYVLKQSGWVKSNTGSDGRFTYINLTAKGNKVLSKVFPHWSKAQEQVKKILGGELDSFRKYLKNINTNLI</sequence>
<keyword evidence="3" id="KW-0804">Transcription</keyword>
<name>Q6SFN5_9BACT</name>
<evidence type="ECO:0000259" key="4">
    <source>
        <dbReference type="PROSITE" id="PS50995"/>
    </source>
</evidence>
<organism evidence="5">
    <name type="scientific">uncultured marine bacterium 580</name>
    <dbReference type="NCBI Taxonomy" id="257400"/>
    <lineage>
        <taxon>Bacteria</taxon>
        <taxon>environmental samples</taxon>
    </lineage>
</organism>
<dbReference type="SMART" id="SM00347">
    <property type="entry name" value="HTH_MARR"/>
    <property type="match status" value="1"/>
</dbReference>
<evidence type="ECO:0000256" key="3">
    <source>
        <dbReference type="ARBA" id="ARBA00023163"/>
    </source>
</evidence>
<dbReference type="InterPro" id="IPR000835">
    <property type="entry name" value="HTH_MarR-typ"/>
</dbReference>
<dbReference type="InterPro" id="IPR036388">
    <property type="entry name" value="WH-like_DNA-bd_sf"/>
</dbReference>
<reference evidence="5" key="1">
    <citation type="submission" date="2003-11" db="EMBL/GenBank/DDBJ databases">
        <authorList>
            <person name="Heidelberg J.F."/>
            <person name="Eisen J.A."/>
            <person name="Nelson W.C."/>
            <person name="DeLong E.F."/>
        </authorList>
    </citation>
    <scope>NUCLEOTIDE SEQUENCE</scope>
</reference>